<organism evidence="5 6">
    <name type="scientific">Stutzerimonas tarimensis</name>
    <dbReference type="NCBI Taxonomy" id="1507735"/>
    <lineage>
        <taxon>Bacteria</taxon>
        <taxon>Pseudomonadati</taxon>
        <taxon>Pseudomonadota</taxon>
        <taxon>Gammaproteobacteria</taxon>
        <taxon>Pseudomonadales</taxon>
        <taxon>Pseudomonadaceae</taxon>
        <taxon>Stutzerimonas</taxon>
    </lineage>
</organism>
<comment type="similarity">
    <text evidence="1">Belongs to the HAD-like hydrolase superfamily. CbbY/CbbZ/Gph/YieH family.</text>
</comment>
<dbReference type="SFLD" id="SFLDG01129">
    <property type="entry name" value="C1.5:_HAD__Beta-PGM__Phosphata"/>
    <property type="match status" value="1"/>
</dbReference>
<dbReference type="InterPro" id="IPR036412">
    <property type="entry name" value="HAD-like_sf"/>
</dbReference>
<dbReference type="Pfam" id="PF03632">
    <property type="entry name" value="Glyco_hydro_65m"/>
    <property type="match status" value="1"/>
</dbReference>
<dbReference type="Gene3D" id="2.60.420.10">
    <property type="entry name" value="Maltose phosphorylase, domain 3"/>
    <property type="match status" value="1"/>
</dbReference>
<comment type="caution">
    <text evidence="5">The sequence shown here is derived from an EMBL/GenBank/DDBJ whole genome shotgun (WGS) entry which is preliminary data.</text>
</comment>
<name>A0ABV7T7D0_9GAMM</name>
<dbReference type="InterPro" id="IPR010976">
    <property type="entry name" value="B-phosphoglucomutase_hydrolase"/>
</dbReference>
<dbReference type="InterPro" id="IPR008928">
    <property type="entry name" value="6-hairpin_glycosidase_sf"/>
</dbReference>
<keyword evidence="6" id="KW-1185">Reference proteome</keyword>
<dbReference type="InterPro" id="IPR023214">
    <property type="entry name" value="HAD_sf"/>
</dbReference>
<dbReference type="RefSeq" id="WP_386365624.1">
    <property type="nucleotide sequence ID" value="NZ_JBHRXZ010000022.1"/>
</dbReference>
<dbReference type="SUPFAM" id="SSF56784">
    <property type="entry name" value="HAD-like"/>
    <property type="match status" value="1"/>
</dbReference>
<dbReference type="InterPro" id="IPR037018">
    <property type="entry name" value="GH65_N"/>
</dbReference>
<dbReference type="PANTHER" id="PTHR11051">
    <property type="entry name" value="GLYCOSYL HYDROLASE-RELATED"/>
    <property type="match status" value="1"/>
</dbReference>
<dbReference type="SUPFAM" id="SSF74650">
    <property type="entry name" value="Galactose mutarotase-like"/>
    <property type="match status" value="1"/>
</dbReference>
<dbReference type="Pfam" id="PF03633">
    <property type="entry name" value="Glyco_hydro_65C"/>
    <property type="match status" value="1"/>
</dbReference>
<dbReference type="Gene3D" id="1.10.150.240">
    <property type="entry name" value="Putative phosphatase, domain 2"/>
    <property type="match status" value="1"/>
</dbReference>
<dbReference type="InterPro" id="IPR023198">
    <property type="entry name" value="PGP-like_dom2"/>
</dbReference>
<dbReference type="PANTHER" id="PTHR11051:SF8">
    <property type="entry name" value="PROTEIN-GLUCOSYLGALACTOSYLHYDROXYLYSINE GLUCOSIDASE"/>
    <property type="match status" value="1"/>
</dbReference>
<proteinExistence type="inferred from homology"/>
<dbReference type="GO" id="GO:0016787">
    <property type="term" value="F:hydrolase activity"/>
    <property type="evidence" value="ECO:0007669"/>
    <property type="project" value="UniProtKB-KW"/>
</dbReference>
<dbReference type="Gene3D" id="2.70.98.40">
    <property type="entry name" value="Glycoside hydrolase, family 65, N-terminal domain"/>
    <property type="match status" value="1"/>
</dbReference>
<dbReference type="Gene3D" id="3.40.50.1000">
    <property type="entry name" value="HAD superfamily/HAD-like"/>
    <property type="match status" value="1"/>
</dbReference>
<dbReference type="NCBIfam" id="TIGR01509">
    <property type="entry name" value="HAD-SF-IA-v3"/>
    <property type="match status" value="1"/>
</dbReference>
<evidence type="ECO:0000313" key="6">
    <source>
        <dbReference type="Proteomes" id="UP001595630"/>
    </source>
</evidence>
<dbReference type="EMBL" id="JBHRXZ010000022">
    <property type="protein sequence ID" value="MFC3608779.1"/>
    <property type="molecule type" value="Genomic_DNA"/>
</dbReference>
<dbReference type="SFLD" id="SFLDS00003">
    <property type="entry name" value="Haloacid_Dehalogenase"/>
    <property type="match status" value="1"/>
</dbReference>
<protein>
    <submittedName>
        <fullName evidence="5">Beta-phosphoglucomutase family hydrolase</fullName>
    </submittedName>
</protein>
<sequence length="1060" mass="118510">MNTPAVSLSPRDYDAVLFDLDGVLTQTASVHAAAWKRLFDDFLRQRASETGVDFVPFDANADYRRYVDGKLRQDGVASFLHSRGIALPEGNPEDPPQVPSVHGLGRRKDQHFLAQLQQHGIETYPAAIDLVRRLRQQQVRTAVVSSSRNCATVLEAAGIAELFDVRVDGTDLARLNLAGKPAPDGFLQAARELGVEPSRAVVIEDAEAGVAAGRAGGFGWVIGVDLGGQAEALIEAGADAVVTCLDQVQVAAEPPSGWHLVFEDFEPELEGNREALCTLGNGYFATRAAVPWASADAVHYPGTYLAGAYNSLRTEVAGRVVENEELVNLPNWLPLGLRVGDGAWFDTREVELLSYHQALDLRQGLLLRRLRFVDAEGRRSLLTERRLVSMQDMHLGALEITLTAENWSAPVTLRSALDGRVINAGAKLYRKFDKQHLEPVEGEAIGGDRLSLKMRTLQSRLEVAQVARTCLFVDAQMIEPARQLIQAPDYIAQEMTVELQEGQTLAVEKLVALYSSRDQGISECGLAACRAAGRAGRFEQLMAEHVRVWRQTWRNFDFHVQPSGQGFALNVPMLLRLNMFHLLQTVSVHTIGLDVGVPARGWTGEAYQGHIFWDELFIFPFLNHRLPEVTRSLLMYRYRRLDEARIAAAQAGYRGAMFPWQSASDGQERTQAFNLNPRSERWVPDNSYLQRHVGSAIAYNVWQHFQVTHDLEFLQFYGAELLLEIAHFWSSAALYNKERERFELHGVMGPDEFHEGYPGAAEAGLNNNAYTNLMAVWVLSRALEALDLLSGIRRSELMSRVGLTPAEIRRWDEISRKMFVPFHEDGIISQFEGYENLLELDWEAYRARYGNIQRLDLILEAENDSPNRYKLSKQADVLMLFYLFSAEELGELFERLGYPFRHDTIPRCVNYYVSRSSHGSTLSNVVSAWVMARSHRGQAMSFFTEALQSDVADIQQGSTAEGIHLGAMAGSVDLIQRVSTGIEVKDNILHLNPQLPPEVDRLDMRIRYRGHSLELRLTANTLRVQGHDHGAAPIALSVDGRVVRFCAGTQVFALNGHHRN</sequence>
<dbReference type="Pfam" id="PF03636">
    <property type="entry name" value="Glyco_hydro_65N"/>
    <property type="match status" value="1"/>
</dbReference>
<evidence type="ECO:0000256" key="1">
    <source>
        <dbReference type="ARBA" id="ARBA00006171"/>
    </source>
</evidence>
<dbReference type="Pfam" id="PF00702">
    <property type="entry name" value="Hydrolase"/>
    <property type="match status" value="1"/>
</dbReference>
<dbReference type="InterPro" id="IPR012341">
    <property type="entry name" value="6hp_glycosidase-like_sf"/>
</dbReference>
<dbReference type="Proteomes" id="UP001595630">
    <property type="component" value="Unassembled WGS sequence"/>
</dbReference>
<dbReference type="InterPro" id="IPR005194">
    <property type="entry name" value="Glyco_hydro_65_C"/>
</dbReference>
<evidence type="ECO:0000259" key="4">
    <source>
        <dbReference type="Pfam" id="PF03636"/>
    </source>
</evidence>
<accession>A0ABV7T7D0</accession>
<dbReference type="InterPro" id="IPR005195">
    <property type="entry name" value="Glyco_hydro_65_M"/>
</dbReference>
<gene>
    <name evidence="5" type="ORF">ACFOMF_13410</name>
</gene>
<dbReference type="Gene3D" id="1.50.10.10">
    <property type="match status" value="1"/>
</dbReference>
<reference evidence="6" key="1">
    <citation type="journal article" date="2019" name="Int. J. Syst. Evol. Microbiol.">
        <title>The Global Catalogue of Microorganisms (GCM) 10K type strain sequencing project: providing services to taxonomists for standard genome sequencing and annotation.</title>
        <authorList>
            <consortium name="The Broad Institute Genomics Platform"/>
            <consortium name="The Broad Institute Genome Sequencing Center for Infectious Disease"/>
            <person name="Wu L."/>
            <person name="Ma J."/>
        </authorList>
    </citation>
    <scope>NUCLEOTIDE SEQUENCE [LARGE SCALE GENOMIC DNA]</scope>
    <source>
        <strain evidence="6">KCTC 42447</strain>
    </source>
</reference>
<dbReference type="SUPFAM" id="SSF48208">
    <property type="entry name" value="Six-hairpin glycosidases"/>
    <property type="match status" value="1"/>
</dbReference>
<feature type="domain" description="Glycoside hydrolase family 65 central catalytic" evidence="2">
    <location>
        <begin position="576"/>
        <end position="972"/>
    </location>
</feature>
<keyword evidence="5" id="KW-0378">Hydrolase</keyword>
<evidence type="ECO:0000313" key="5">
    <source>
        <dbReference type="EMBL" id="MFC3608779.1"/>
    </source>
</evidence>
<dbReference type="InterPro" id="IPR011013">
    <property type="entry name" value="Gal_mutarotase_sf_dom"/>
</dbReference>
<feature type="domain" description="Glycoside hydrolase family 65 N-terminal" evidence="4">
    <location>
        <begin position="263"/>
        <end position="517"/>
    </location>
</feature>
<evidence type="ECO:0000259" key="2">
    <source>
        <dbReference type="Pfam" id="PF03632"/>
    </source>
</evidence>
<dbReference type="NCBIfam" id="TIGR02009">
    <property type="entry name" value="PGMB-YQAB-SF"/>
    <property type="match status" value="1"/>
</dbReference>
<dbReference type="InterPro" id="IPR006439">
    <property type="entry name" value="HAD-SF_hydro_IA"/>
</dbReference>
<feature type="domain" description="Glycoside hydrolase family 65 C-terminal" evidence="3">
    <location>
        <begin position="983"/>
        <end position="1044"/>
    </location>
</feature>
<dbReference type="InterPro" id="IPR005196">
    <property type="entry name" value="Glyco_hydro_65_N"/>
</dbReference>
<evidence type="ECO:0000259" key="3">
    <source>
        <dbReference type="Pfam" id="PF03633"/>
    </source>
</evidence>